<dbReference type="SMART" id="SM00829">
    <property type="entry name" value="PKS_ER"/>
    <property type="match status" value="1"/>
</dbReference>
<dbReference type="InterPro" id="IPR013154">
    <property type="entry name" value="ADH-like_N"/>
</dbReference>
<dbReference type="EMBL" id="CP070499">
    <property type="protein sequence ID" value="QSB17142.1"/>
    <property type="molecule type" value="Genomic_DNA"/>
</dbReference>
<protein>
    <submittedName>
        <fullName evidence="2">NADPH:quinone oxidoreductase family protein</fullName>
    </submittedName>
</protein>
<reference evidence="2" key="1">
    <citation type="submission" date="2021-02" db="EMBL/GenBank/DDBJ databases">
        <title>Natrosporangium hydrolyticum gen. nov., sp. nov, a haloalkaliphilic actinobacterium from a soda solonchak soil.</title>
        <authorList>
            <person name="Sorokin D.Y."/>
            <person name="Khijniak T.V."/>
            <person name="Zakharycheva A.P."/>
            <person name="Boueva O.V."/>
            <person name="Ariskina E.V."/>
            <person name="Hahnke R.L."/>
            <person name="Bunk B."/>
            <person name="Sproer C."/>
            <person name="Schumann P."/>
            <person name="Evtushenko L.I."/>
            <person name="Kublanov I.V."/>
        </authorList>
    </citation>
    <scope>NUCLEOTIDE SEQUENCE</scope>
    <source>
        <strain evidence="2">DSM 106523</strain>
    </source>
</reference>
<dbReference type="InterPro" id="IPR013149">
    <property type="entry name" value="ADH-like_C"/>
</dbReference>
<dbReference type="Pfam" id="PF00107">
    <property type="entry name" value="ADH_zinc_N"/>
    <property type="match status" value="1"/>
</dbReference>
<keyword evidence="3" id="KW-1185">Reference proteome</keyword>
<evidence type="ECO:0000313" key="2">
    <source>
        <dbReference type="EMBL" id="QSB17142.1"/>
    </source>
</evidence>
<dbReference type="SUPFAM" id="SSF51735">
    <property type="entry name" value="NAD(P)-binding Rossmann-fold domains"/>
    <property type="match status" value="1"/>
</dbReference>
<accession>A0A895YMF1</accession>
<feature type="domain" description="Enoyl reductase (ER)" evidence="1">
    <location>
        <begin position="11"/>
        <end position="326"/>
    </location>
</feature>
<dbReference type="InterPro" id="IPR011032">
    <property type="entry name" value="GroES-like_sf"/>
</dbReference>
<dbReference type="Gene3D" id="3.40.50.720">
    <property type="entry name" value="NAD(P)-binding Rossmann-like Domain"/>
    <property type="match status" value="1"/>
</dbReference>
<dbReference type="Proteomes" id="UP000662857">
    <property type="component" value="Chromosome"/>
</dbReference>
<organism evidence="2 3">
    <name type="scientific">Natronosporangium hydrolyticum</name>
    <dbReference type="NCBI Taxonomy" id="2811111"/>
    <lineage>
        <taxon>Bacteria</taxon>
        <taxon>Bacillati</taxon>
        <taxon>Actinomycetota</taxon>
        <taxon>Actinomycetes</taxon>
        <taxon>Micromonosporales</taxon>
        <taxon>Micromonosporaceae</taxon>
        <taxon>Natronosporangium</taxon>
    </lineage>
</organism>
<dbReference type="PANTHER" id="PTHR43677:SF4">
    <property type="entry name" value="QUINONE OXIDOREDUCTASE-LIKE PROTEIN 2"/>
    <property type="match status" value="1"/>
</dbReference>
<proteinExistence type="predicted"/>
<dbReference type="AlphaFoldDB" id="A0A895YMF1"/>
<evidence type="ECO:0000259" key="1">
    <source>
        <dbReference type="SMART" id="SM00829"/>
    </source>
</evidence>
<dbReference type="InterPro" id="IPR020843">
    <property type="entry name" value="ER"/>
</dbReference>
<dbReference type="Gene3D" id="3.90.180.10">
    <property type="entry name" value="Medium-chain alcohol dehydrogenases, catalytic domain"/>
    <property type="match status" value="1"/>
</dbReference>
<gene>
    <name evidence="2" type="ORF">JQS43_06555</name>
</gene>
<dbReference type="SUPFAM" id="SSF50129">
    <property type="entry name" value="GroES-like"/>
    <property type="match status" value="1"/>
</dbReference>
<evidence type="ECO:0000313" key="3">
    <source>
        <dbReference type="Proteomes" id="UP000662857"/>
    </source>
</evidence>
<dbReference type="KEGG" id="nhy:JQS43_06555"/>
<dbReference type="CDD" id="cd08241">
    <property type="entry name" value="QOR1"/>
    <property type="match status" value="1"/>
</dbReference>
<dbReference type="PANTHER" id="PTHR43677">
    <property type="entry name" value="SHORT-CHAIN DEHYDROGENASE/REDUCTASE"/>
    <property type="match status" value="1"/>
</dbReference>
<dbReference type="InterPro" id="IPR051397">
    <property type="entry name" value="Zn-ADH-like_protein"/>
</dbReference>
<name>A0A895YMF1_9ACTN</name>
<dbReference type="GO" id="GO:0016491">
    <property type="term" value="F:oxidoreductase activity"/>
    <property type="evidence" value="ECO:0007669"/>
    <property type="project" value="InterPro"/>
</dbReference>
<dbReference type="InterPro" id="IPR036291">
    <property type="entry name" value="NAD(P)-bd_dom_sf"/>
</dbReference>
<sequence>MMRRLVAYEHGEPEQVLTVADLPDDPPPGAGEVQLAVHAVGLNFLDVSLCRGNYPMLPDPPYTPGVEVAGRVVAAGAGATELLGEEVIACPTLPRGALGETVTVAADLVVRRPADVPAIEAAGLPVIYQTGWFALERAWVGAGDTVLIHAGAGGVGIATTQLAVARGATVFCTAGGPEKAAVCRAHGAALAIDYQREDFVAAVQEATGGRGVDVVVDPVGGEVFTRSIECLAFEGRMVPVGTAAAPPPKVDPMELVGANLSLIGVAWGSAYPWHAPAAVAKAYQELFSLYRSGDIRPPVSRVVPLAQTPQVLADLGARRTTGKLVVQVGADDG</sequence>
<dbReference type="Pfam" id="PF08240">
    <property type="entry name" value="ADH_N"/>
    <property type="match status" value="1"/>
</dbReference>